<evidence type="ECO:0000256" key="2">
    <source>
        <dbReference type="ARBA" id="ARBA00022723"/>
    </source>
</evidence>
<dbReference type="AlphaFoldDB" id="A0A7T8QVI8"/>
<feature type="compositionally biased region" description="Basic and acidic residues" evidence="8">
    <location>
        <begin position="420"/>
        <end position="434"/>
    </location>
</feature>
<dbReference type="EMBL" id="CP045890">
    <property type="protein sequence ID" value="QQP56660.1"/>
    <property type="molecule type" value="Genomic_DNA"/>
</dbReference>
<evidence type="ECO:0000256" key="4">
    <source>
        <dbReference type="ARBA" id="ARBA00022771"/>
    </source>
</evidence>
<feature type="domain" description="C2H2-type" evidence="10">
    <location>
        <begin position="681"/>
        <end position="709"/>
    </location>
</feature>
<evidence type="ECO:0000256" key="7">
    <source>
        <dbReference type="PROSITE-ProRule" id="PRU00042"/>
    </source>
</evidence>
<feature type="domain" description="BED-type" evidence="11">
    <location>
        <begin position="246"/>
        <end position="280"/>
    </location>
</feature>
<feature type="domain" description="C2H2-type" evidence="10">
    <location>
        <begin position="740"/>
        <end position="767"/>
    </location>
</feature>
<evidence type="ECO:0000313" key="12">
    <source>
        <dbReference type="EMBL" id="QQP56660.1"/>
    </source>
</evidence>
<evidence type="ECO:0000259" key="11">
    <source>
        <dbReference type="PROSITE" id="PS50808"/>
    </source>
</evidence>
<protein>
    <submittedName>
        <fullName evidence="12">Zinc finger protein 845like</fullName>
    </submittedName>
</protein>
<feature type="domain" description="BED-type" evidence="11">
    <location>
        <begin position="297"/>
        <end position="349"/>
    </location>
</feature>
<dbReference type="Pfam" id="PF00651">
    <property type="entry name" value="BTB"/>
    <property type="match status" value="1"/>
</dbReference>
<feature type="region of interest" description="Disordered" evidence="8">
    <location>
        <begin position="1"/>
        <end position="28"/>
    </location>
</feature>
<evidence type="ECO:0000256" key="5">
    <source>
        <dbReference type="ARBA" id="ARBA00022833"/>
    </source>
</evidence>
<keyword evidence="13" id="KW-1185">Reference proteome</keyword>
<feature type="compositionally biased region" description="Polar residues" evidence="8">
    <location>
        <begin position="1"/>
        <end position="11"/>
    </location>
</feature>
<dbReference type="SMART" id="SM00614">
    <property type="entry name" value="ZnF_BED"/>
    <property type="match status" value="4"/>
</dbReference>
<evidence type="ECO:0000256" key="1">
    <source>
        <dbReference type="ARBA" id="ARBA00004123"/>
    </source>
</evidence>
<feature type="domain" description="C2H2-type" evidence="10">
    <location>
        <begin position="710"/>
        <end position="738"/>
    </location>
</feature>
<dbReference type="SMART" id="SM00355">
    <property type="entry name" value="ZnF_C2H2"/>
    <property type="match status" value="12"/>
</dbReference>
<dbReference type="PROSITE" id="PS50808">
    <property type="entry name" value="ZF_BED"/>
    <property type="match status" value="4"/>
</dbReference>
<dbReference type="OrthoDB" id="6408474at2759"/>
<accession>A0A7T8QVI8</accession>
<evidence type="ECO:0000259" key="10">
    <source>
        <dbReference type="PROSITE" id="PS50157"/>
    </source>
</evidence>
<evidence type="ECO:0000256" key="6">
    <source>
        <dbReference type="ARBA" id="ARBA00023242"/>
    </source>
</evidence>
<dbReference type="InterPro" id="IPR013087">
    <property type="entry name" value="Znf_C2H2_type"/>
</dbReference>
<dbReference type="Gene3D" id="3.30.160.60">
    <property type="entry name" value="Classic Zinc Finger"/>
    <property type="match status" value="4"/>
</dbReference>
<dbReference type="Proteomes" id="UP000595437">
    <property type="component" value="Chromosome 1"/>
</dbReference>
<name>A0A7T8QVI8_CALRO</name>
<dbReference type="GO" id="GO:0000981">
    <property type="term" value="F:DNA-binding transcription factor activity, RNA polymerase II-specific"/>
    <property type="evidence" value="ECO:0007669"/>
    <property type="project" value="TreeGrafter"/>
</dbReference>
<sequence>MDPLDSTSAAHSSAREEDADALPGEGEEIIYGPLGHFRRLEESESSGVCLACGETLSDLNESELLRHLGGQHPEFPPNGILTIHETQKDDDDGDAETTTTVLLVGKEGAVFGDEDDDDDESQAQDLSSYFKESSHKDVLECKLCGVSLQASEILLEAHILEAHQVHQVPTETYMLQEEEDDDETMSNPEGSQNEEDDLLLLEEDLHEEEQEEEVSRPSSFSAPQLSQALLSSRAAGIHGASLGKEVRCVLCEKRYHTAGGSTTVMLRHLKRDHPDDLAELQSDMQLSGGGMLPHKRTSRSVVWAYFLQSGKANSVTCRLCGKSYSSNDSSTGIMLRHLRKQHDKEYKQEMSRREAEDKSPGPEGVLPTKKLPRKNQSSRSSVWSYFTRCGNNSVKCNICSKDYSNIGGSTSAMIRHLRKAHGDEEPLPEKKPVVQDEDDPDDEVYTVVVKEESGEGAVSERILLEGIASEGSENKFSDVTIICKDGQVVRSHRLILAATSLFMYEILKGLPETDESPVISAPDFDGDVVKAFLDKIYFGGETLTEGMLDVVNHFQFRVNFIQYPDRKVQVFEESPMEEGEASSLIAVVQSCEPSGGIPVEETILFRKRSPIWNYFCRQDPDVASCLECNASVGSKQHSTSSMIKHLQRHHEELYKKFSAENSKPAGSKNPSMDPQKIIQSKTCSICSKVFSSRNKMAIHHRAVHLQIKGYTCDICGKSYSRVDSLKDHVSSTHSTDGPSFLCKFCGKTFKRRATRFRHERFHRNDRRHACSYCPKKFFTSQTLRNHERTHTGEKPFQCNECSRRFTMQHQLTTHLRVHTGDKPYHCKYCSDTFKHVSAKNKHICPNMPPEQTQIVTLGLNRRKALSSSAASSSSSLLSQPNTLIEETTEVMLPITVNDGGEIATTTTYHAVVKESVLKDISQQLELSSTSRATAGHPSIP</sequence>
<feature type="region of interest" description="Disordered" evidence="8">
    <location>
        <begin position="420"/>
        <end position="441"/>
    </location>
</feature>
<proteinExistence type="predicted"/>
<organism evidence="12 13">
    <name type="scientific">Caligus rogercresseyi</name>
    <name type="common">Sea louse</name>
    <dbReference type="NCBI Taxonomy" id="217165"/>
    <lineage>
        <taxon>Eukaryota</taxon>
        <taxon>Metazoa</taxon>
        <taxon>Ecdysozoa</taxon>
        <taxon>Arthropoda</taxon>
        <taxon>Crustacea</taxon>
        <taxon>Multicrustacea</taxon>
        <taxon>Hexanauplia</taxon>
        <taxon>Copepoda</taxon>
        <taxon>Siphonostomatoida</taxon>
        <taxon>Caligidae</taxon>
        <taxon>Caligus</taxon>
    </lineage>
</organism>
<comment type="subcellular location">
    <subcellularLocation>
        <location evidence="1">Nucleus</location>
    </subcellularLocation>
</comment>
<dbReference type="Gene3D" id="3.30.710.10">
    <property type="entry name" value="Potassium Channel Kv1.1, Chain A"/>
    <property type="match status" value="1"/>
</dbReference>
<feature type="domain" description="BTB" evidence="9">
    <location>
        <begin position="477"/>
        <end position="545"/>
    </location>
</feature>
<dbReference type="PANTHER" id="PTHR24381:SF393">
    <property type="entry name" value="CHROMATIN-LINKED ADAPTOR FOR MSL PROTEINS, ISOFORM B"/>
    <property type="match status" value="1"/>
</dbReference>
<dbReference type="InterPro" id="IPR000210">
    <property type="entry name" value="BTB/POZ_dom"/>
</dbReference>
<evidence type="ECO:0000256" key="8">
    <source>
        <dbReference type="SAM" id="MobiDB-lite"/>
    </source>
</evidence>
<feature type="domain" description="C2H2-type" evidence="10">
    <location>
        <begin position="768"/>
        <end position="795"/>
    </location>
</feature>
<dbReference type="GO" id="GO:0005634">
    <property type="term" value="C:nucleus"/>
    <property type="evidence" value="ECO:0007669"/>
    <property type="project" value="UniProtKB-SubCell"/>
</dbReference>
<dbReference type="FunFam" id="3.30.160.60:FF:002343">
    <property type="entry name" value="Zinc finger protein 33A"/>
    <property type="match status" value="1"/>
</dbReference>
<feature type="compositionally biased region" description="Basic and acidic residues" evidence="8">
    <location>
        <begin position="342"/>
        <end position="360"/>
    </location>
</feature>
<gene>
    <name evidence="12" type="ORF">FKW44_001399</name>
</gene>
<evidence type="ECO:0000313" key="13">
    <source>
        <dbReference type="Proteomes" id="UP000595437"/>
    </source>
</evidence>
<feature type="domain" description="C2H2-type" evidence="10">
    <location>
        <begin position="796"/>
        <end position="823"/>
    </location>
</feature>
<dbReference type="SUPFAM" id="SSF57667">
    <property type="entry name" value="beta-beta-alpha zinc fingers"/>
    <property type="match status" value="6"/>
</dbReference>
<reference evidence="13" key="1">
    <citation type="submission" date="2021-01" db="EMBL/GenBank/DDBJ databases">
        <title>Caligus Genome Assembly.</title>
        <authorList>
            <person name="Gallardo-Escarate C."/>
        </authorList>
    </citation>
    <scope>NUCLEOTIDE SEQUENCE [LARGE SCALE GENOMIC DNA]</scope>
</reference>
<dbReference type="PROSITE" id="PS50157">
    <property type="entry name" value="ZINC_FINGER_C2H2_2"/>
    <property type="match status" value="5"/>
</dbReference>
<dbReference type="GO" id="GO:0008270">
    <property type="term" value="F:zinc ion binding"/>
    <property type="evidence" value="ECO:0007669"/>
    <property type="project" value="UniProtKB-KW"/>
</dbReference>
<feature type="domain" description="BED-type" evidence="11">
    <location>
        <begin position="606"/>
        <end position="657"/>
    </location>
</feature>
<keyword evidence="6" id="KW-0539">Nucleus</keyword>
<evidence type="ECO:0000256" key="3">
    <source>
        <dbReference type="ARBA" id="ARBA00022737"/>
    </source>
</evidence>
<keyword evidence="5" id="KW-0862">Zinc</keyword>
<feature type="domain" description="BED-type" evidence="11">
    <location>
        <begin position="377"/>
        <end position="421"/>
    </location>
</feature>
<feature type="region of interest" description="Disordered" evidence="8">
    <location>
        <begin position="339"/>
        <end position="377"/>
    </location>
</feature>
<dbReference type="InterPro" id="IPR036236">
    <property type="entry name" value="Znf_C2H2_sf"/>
</dbReference>
<evidence type="ECO:0000259" key="9">
    <source>
        <dbReference type="PROSITE" id="PS50097"/>
    </source>
</evidence>
<keyword evidence="3" id="KW-0677">Repeat</keyword>
<dbReference type="InterPro" id="IPR003656">
    <property type="entry name" value="Znf_BED"/>
</dbReference>
<feature type="compositionally biased region" description="Acidic residues" evidence="8">
    <location>
        <begin position="17"/>
        <end position="28"/>
    </location>
</feature>
<dbReference type="InterPro" id="IPR011333">
    <property type="entry name" value="SKP1/BTB/POZ_sf"/>
</dbReference>
<dbReference type="SUPFAM" id="SSF54695">
    <property type="entry name" value="POZ domain"/>
    <property type="match status" value="1"/>
</dbReference>
<dbReference type="GO" id="GO:0000977">
    <property type="term" value="F:RNA polymerase II transcription regulatory region sequence-specific DNA binding"/>
    <property type="evidence" value="ECO:0007669"/>
    <property type="project" value="TreeGrafter"/>
</dbReference>
<keyword evidence="2" id="KW-0479">Metal-binding</keyword>
<dbReference type="PANTHER" id="PTHR24381">
    <property type="entry name" value="ZINC FINGER PROTEIN"/>
    <property type="match status" value="1"/>
</dbReference>
<dbReference type="Pfam" id="PF02892">
    <property type="entry name" value="zf-BED"/>
    <property type="match status" value="4"/>
</dbReference>
<keyword evidence="4 7" id="KW-0863">Zinc-finger</keyword>
<dbReference type="PROSITE" id="PS50097">
    <property type="entry name" value="BTB"/>
    <property type="match status" value="1"/>
</dbReference>
<dbReference type="Pfam" id="PF00096">
    <property type="entry name" value="zf-C2H2"/>
    <property type="match status" value="3"/>
</dbReference>
<dbReference type="PROSITE" id="PS00028">
    <property type="entry name" value="ZINC_FINGER_C2H2_1"/>
    <property type="match status" value="5"/>
</dbReference>